<evidence type="ECO:0000256" key="3">
    <source>
        <dbReference type="ARBA" id="ARBA00022801"/>
    </source>
</evidence>
<feature type="region of interest" description="Disordered" evidence="7">
    <location>
        <begin position="225"/>
        <end position="263"/>
    </location>
</feature>
<sequence length="263" mass="28436">MNKTILPLALLGLTLSFGIHSASAQIKLNSKGLGALQKGAKAVTFSDADAAKLAGEAVTWMDEHNTVAAAKDPYTVRLNKIFSKHENEGGLKLNYKVYKVKDINAFACADGSVRVFSSLMDIMSDDELLGIIGHEIGHVANKDTRDAVRSAYKREAISDAASSQSGVVNSLSQSQLGSFANALLDSKYNRKQESEADDYSYEFMKKHNYKVTALASAFQKFADMEKSSGAEKSKTEKMLSSHPDSGSRAAKILEKAKKDGLSK</sequence>
<evidence type="ECO:0000313" key="10">
    <source>
        <dbReference type="EMBL" id="RAJ35655.1"/>
    </source>
</evidence>
<keyword evidence="3 6" id="KW-0378">Hydrolase</keyword>
<gene>
    <name evidence="10" type="ORF">LY11_00901</name>
</gene>
<dbReference type="GO" id="GO:0046872">
    <property type="term" value="F:metal ion binding"/>
    <property type="evidence" value="ECO:0007669"/>
    <property type="project" value="UniProtKB-KW"/>
</dbReference>
<feature type="compositionally biased region" description="Basic and acidic residues" evidence="7">
    <location>
        <begin position="225"/>
        <end position="239"/>
    </location>
</feature>
<evidence type="ECO:0000259" key="9">
    <source>
        <dbReference type="Pfam" id="PF01435"/>
    </source>
</evidence>
<name>A0A327T5M1_9SPHI</name>
<feature type="domain" description="Peptidase M48" evidence="9">
    <location>
        <begin position="95"/>
        <end position="254"/>
    </location>
</feature>
<organism evidence="10 11">
    <name type="scientific">Pedobacter cryoconitis</name>
    <dbReference type="NCBI Taxonomy" id="188932"/>
    <lineage>
        <taxon>Bacteria</taxon>
        <taxon>Pseudomonadati</taxon>
        <taxon>Bacteroidota</taxon>
        <taxon>Sphingobacteriia</taxon>
        <taxon>Sphingobacteriales</taxon>
        <taxon>Sphingobacteriaceae</taxon>
        <taxon>Pedobacter</taxon>
    </lineage>
</organism>
<evidence type="ECO:0000256" key="2">
    <source>
        <dbReference type="ARBA" id="ARBA00022723"/>
    </source>
</evidence>
<evidence type="ECO:0000256" key="1">
    <source>
        <dbReference type="ARBA" id="ARBA00022670"/>
    </source>
</evidence>
<dbReference type="OrthoDB" id="9810445at2"/>
<reference evidence="10 11" key="1">
    <citation type="submission" date="2018-06" db="EMBL/GenBank/DDBJ databases">
        <title>Genomic Encyclopedia of Archaeal and Bacterial Type Strains, Phase II (KMG-II): from individual species to whole genera.</title>
        <authorList>
            <person name="Goeker M."/>
        </authorList>
    </citation>
    <scope>NUCLEOTIDE SEQUENCE [LARGE SCALE GENOMIC DNA]</scope>
    <source>
        <strain evidence="10 11">DSM 14825</strain>
    </source>
</reference>
<dbReference type="InterPro" id="IPR001915">
    <property type="entry name" value="Peptidase_M48"/>
</dbReference>
<evidence type="ECO:0000256" key="7">
    <source>
        <dbReference type="SAM" id="MobiDB-lite"/>
    </source>
</evidence>
<evidence type="ECO:0000256" key="6">
    <source>
        <dbReference type="RuleBase" id="RU003983"/>
    </source>
</evidence>
<feature type="chain" id="PRO_5016368445" evidence="8">
    <location>
        <begin position="25"/>
        <end position="263"/>
    </location>
</feature>
<keyword evidence="1 6" id="KW-0645">Protease</keyword>
<dbReference type="GO" id="GO:0051603">
    <property type="term" value="P:proteolysis involved in protein catabolic process"/>
    <property type="evidence" value="ECO:0007669"/>
    <property type="project" value="TreeGrafter"/>
</dbReference>
<dbReference type="Gene3D" id="3.30.2010.10">
    <property type="entry name" value="Metalloproteases ('zincins'), catalytic domain"/>
    <property type="match status" value="1"/>
</dbReference>
<evidence type="ECO:0000256" key="5">
    <source>
        <dbReference type="ARBA" id="ARBA00023049"/>
    </source>
</evidence>
<keyword evidence="8" id="KW-0732">Signal</keyword>
<dbReference type="GO" id="GO:0016020">
    <property type="term" value="C:membrane"/>
    <property type="evidence" value="ECO:0007669"/>
    <property type="project" value="TreeGrafter"/>
</dbReference>
<evidence type="ECO:0000256" key="8">
    <source>
        <dbReference type="SAM" id="SignalP"/>
    </source>
</evidence>
<dbReference type="CDD" id="cd07334">
    <property type="entry name" value="M48C_loiP_like"/>
    <property type="match status" value="1"/>
</dbReference>
<feature type="compositionally biased region" description="Basic and acidic residues" evidence="7">
    <location>
        <begin position="251"/>
        <end position="263"/>
    </location>
</feature>
<feature type="signal peptide" evidence="8">
    <location>
        <begin position="1"/>
        <end position="24"/>
    </location>
</feature>
<dbReference type="AlphaFoldDB" id="A0A327T5M1"/>
<dbReference type="RefSeq" id="WP_111632506.1">
    <property type="nucleotide sequence ID" value="NZ_QLLR01000002.1"/>
</dbReference>
<comment type="similarity">
    <text evidence="6">Belongs to the peptidase M48 family.</text>
</comment>
<dbReference type="Proteomes" id="UP000249754">
    <property type="component" value="Unassembled WGS sequence"/>
</dbReference>
<accession>A0A327T5M1</accession>
<comment type="cofactor">
    <cofactor evidence="6">
        <name>Zn(2+)</name>
        <dbReference type="ChEBI" id="CHEBI:29105"/>
    </cofactor>
    <text evidence="6">Binds 1 zinc ion per subunit.</text>
</comment>
<keyword evidence="2" id="KW-0479">Metal-binding</keyword>
<dbReference type="Pfam" id="PF01435">
    <property type="entry name" value="Peptidase_M48"/>
    <property type="match status" value="1"/>
</dbReference>
<evidence type="ECO:0000256" key="4">
    <source>
        <dbReference type="ARBA" id="ARBA00022833"/>
    </source>
</evidence>
<dbReference type="EMBL" id="QLLR01000002">
    <property type="protein sequence ID" value="RAJ35655.1"/>
    <property type="molecule type" value="Genomic_DNA"/>
</dbReference>
<protein>
    <submittedName>
        <fullName evidence="10">Putative metalloprotease</fullName>
    </submittedName>
</protein>
<dbReference type="InterPro" id="IPR051156">
    <property type="entry name" value="Mito/Outer_Membr_Metalloprot"/>
</dbReference>
<dbReference type="GO" id="GO:0004222">
    <property type="term" value="F:metalloendopeptidase activity"/>
    <property type="evidence" value="ECO:0007669"/>
    <property type="project" value="InterPro"/>
</dbReference>
<comment type="caution">
    <text evidence="10">The sequence shown here is derived from an EMBL/GenBank/DDBJ whole genome shotgun (WGS) entry which is preliminary data.</text>
</comment>
<dbReference type="PANTHER" id="PTHR22726">
    <property type="entry name" value="METALLOENDOPEPTIDASE OMA1"/>
    <property type="match status" value="1"/>
</dbReference>
<dbReference type="PANTHER" id="PTHR22726:SF8">
    <property type="entry name" value="METALLOPROTEASE YCAL"/>
    <property type="match status" value="1"/>
</dbReference>
<proteinExistence type="inferred from homology"/>
<keyword evidence="4 6" id="KW-0862">Zinc</keyword>
<evidence type="ECO:0000313" key="11">
    <source>
        <dbReference type="Proteomes" id="UP000249754"/>
    </source>
</evidence>
<keyword evidence="5 6" id="KW-0482">Metalloprotease</keyword>